<feature type="transmembrane region" description="Helical" evidence="8">
    <location>
        <begin position="26"/>
        <end position="43"/>
    </location>
</feature>
<feature type="transmembrane region" description="Helical" evidence="8">
    <location>
        <begin position="105"/>
        <end position="130"/>
    </location>
</feature>
<dbReference type="AlphaFoldDB" id="K9Y119"/>
<dbReference type="InterPro" id="IPR004268">
    <property type="entry name" value="MurJ"/>
</dbReference>
<dbReference type="STRING" id="111780.Sta7437_4160"/>
<feature type="transmembrane region" description="Helical" evidence="8">
    <location>
        <begin position="63"/>
        <end position="84"/>
    </location>
</feature>
<keyword evidence="6 8" id="KW-1133">Transmembrane helix</keyword>
<feature type="transmembrane region" description="Helical" evidence="8">
    <location>
        <begin position="286"/>
        <end position="309"/>
    </location>
</feature>
<dbReference type="Proteomes" id="UP000010473">
    <property type="component" value="Chromosome"/>
</dbReference>
<dbReference type="PRINTS" id="PR01806">
    <property type="entry name" value="VIRFACTRMVIN"/>
</dbReference>
<evidence type="ECO:0000256" key="3">
    <source>
        <dbReference type="ARBA" id="ARBA00022692"/>
    </source>
</evidence>
<dbReference type="GO" id="GO:0034204">
    <property type="term" value="P:lipid translocation"/>
    <property type="evidence" value="ECO:0007669"/>
    <property type="project" value="TreeGrafter"/>
</dbReference>
<proteinExistence type="predicted"/>
<feature type="transmembrane region" description="Helical" evidence="8">
    <location>
        <begin position="366"/>
        <end position="387"/>
    </location>
</feature>
<organism evidence="9 10">
    <name type="scientific">Stanieria cyanosphaera (strain ATCC 29371 / PCC 7437)</name>
    <dbReference type="NCBI Taxonomy" id="111780"/>
    <lineage>
        <taxon>Bacteria</taxon>
        <taxon>Bacillati</taxon>
        <taxon>Cyanobacteriota</taxon>
        <taxon>Cyanophyceae</taxon>
        <taxon>Pleurocapsales</taxon>
        <taxon>Dermocarpellaceae</taxon>
        <taxon>Stanieria</taxon>
    </lineage>
</organism>
<keyword evidence="4" id="KW-0133">Cell shape</keyword>
<evidence type="ECO:0000256" key="5">
    <source>
        <dbReference type="ARBA" id="ARBA00022984"/>
    </source>
</evidence>
<keyword evidence="2" id="KW-1003">Cell membrane</keyword>
<dbReference type="RefSeq" id="WP_015195291.1">
    <property type="nucleotide sequence ID" value="NC_019748.1"/>
</dbReference>
<feature type="transmembrane region" description="Helical" evidence="8">
    <location>
        <begin position="246"/>
        <end position="266"/>
    </location>
</feature>
<dbReference type="PATRIC" id="fig|111780.3.peg.4312"/>
<dbReference type="Pfam" id="PF03023">
    <property type="entry name" value="MurJ"/>
    <property type="match status" value="1"/>
</dbReference>
<comment type="subcellular location">
    <subcellularLocation>
        <location evidence="1">Cell membrane</location>
        <topology evidence="1">Multi-pass membrane protein</topology>
    </subcellularLocation>
</comment>
<dbReference type="GO" id="GO:0008360">
    <property type="term" value="P:regulation of cell shape"/>
    <property type="evidence" value="ECO:0007669"/>
    <property type="project" value="UniProtKB-KW"/>
</dbReference>
<dbReference type="EMBL" id="CP003653">
    <property type="protein sequence ID" value="AFZ37637.1"/>
    <property type="molecule type" value="Genomic_DNA"/>
</dbReference>
<sequence>MKIELRSQKIFDLWSKLTRGSINKKIFGAALTVGILTALVKFISVGKELVVAWKFGTGDQLDAFLIALVVPSFVINVVAGSFQSSLIPVYIKAREQEGRITTQKLLSNIFIVATIFLIAIAIATVLMTPLYLPLLASGFSTEKLVLTERLIWVISPLILLSGIVSIWGGVLNAGERFALAAFSPATTPIATIILLFVFPDWGIFALAIGLLLGSLVEIAILGIGLRRQKVEIIPRWTGFDGNLTEVSRQYLPVVTGAFLMCSANLVDQSMAAMLPAGSVSALGYANRVIALPLTLITLALGTAVIPYFSKTIAQKNWTQVERTFRLYLKLIFVSTIPLTIAFIIASKLIVQLLFERGSFTAEDTNIVYPIQICYALQIPFYIAAIFVVRLINSLGINYFLAWGSAINLIFNIVGNYVLMAWLGVKGIALSTSLVYLISFIFLYVVTNKHLNKICLQNE</sequence>
<evidence type="ECO:0000256" key="7">
    <source>
        <dbReference type="ARBA" id="ARBA00023136"/>
    </source>
</evidence>
<dbReference type="OrthoDB" id="9804143at2"/>
<protein>
    <submittedName>
        <fullName evidence="9">Virulence factor MVIN family protein</fullName>
    </submittedName>
</protein>
<feature type="transmembrane region" description="Helical" evidence="8">
    <location>
        <begin position="150"/>
        <end position="170"/>
    </location>
</feature>
<dbReference type="GO" id="GO:0015648">
    <property type="term" value="F:lipid-linked peptidoglycan transporter activity"/>
    <property type="evidence" value="ECO:0007669"/>
    <property type="project" value="TreeGrafter"/>
</dbReference>
<keyword evidence="5" id="KW-0573">Peptidoglycan synthesis</keyword>
<evidence type="ECO:0000256" key="8">
    <source>
        <dbReference type="SAM" id="Phobius"/>
    </source>
</evidence>
<feature type="transmembrane region" description="Helical" evidence="8">
    <location>
        <begin position="427"/>
        <end position="445"/>
    </location>
</feature>
<keyword evidence="10" id="KW-1185">Reference proteome</keyword>
<keyword evidence="3 8" id="KW-0812">Transmembrane</keyword>
<feature type="transmembrane region" description="Helical" evidence="8">
    <location>
        <begin position="330"/>
        <end position="354"/>
    </location>
</feature>
<dbReference type="InterPro" id="IPR051050">
    <property type="entry name" value="Lipid_II_flippase_MurJ/MviN"/>
</dbReference>
<keyword evidence="7 8" id="KW-0472">Membrane</keyword>
<gene>
    <name evidence="9" type="ordered locus">Sta7437_4160</name>
</gene>
<dbReference type="HOGENOM" id="CLU_006797_4_2_3"/>
<evidence type="ECO:0000313" key="9">
    <source>
        <dbReference type="EMBL" id="AFZ37637.1"/>
    </source>
</evidence>
<feature type="transmembrane region" description="Helical" evidence="8">
    <location>
        <begin position="203"/>
        <end position="225"/>
    </location>
</feature>
<dbReference type="PANTHER" id="PTHR47019">
    <property type="entry name" value="LIPID II FLIPPASE MURJ"/>
    <property type="match status" value="1"/>
</dbReference>
<evidence type="ECO:0000256" key="1">
    <source>
        <dbReference type="ARBA" id="ARBA00004651"/>
    </source>
</evidence>
<reference evidence="10" key="1">
    <citation type="journal article" date="2013" name="Proc. Natl. Acad. Sci. U.S.A.">
        <title>Improving the coverage of the cyanobacterial phylum using diversity-driven genome sequencing.</title>
        <authorList>
            <person name="Shih P.M."/>
            <person name="Wu D."/>
            <person name="Latifi A."/>
            <person name="Axen S.D."/>
            <person name="Fewer D.P."/>
            <person name="Talla E."/>
            <person name="Calteau A."/>
            <person name="Cai F."/>
            <person name="Tandeau de Marsac N."/>
            <person name="Rippka R."/>
            <person name="Herdman M."/>
            <person name="Sivonen K."/>
            <person name="Coursin T."/>
            <person name="Laurent T."/>
            <person name="Goodwin L."/>
            <person name="Nolan M."/>
            <person name="Davenport K.W."/>
            <person name="Han C.S."/>
            <person name="Rubin E.M."/>
            <person name="Eisen J.A."/>
            <person name="Woyke T."/>
            <person name="Gugger M."/>
            <person name="Kerfeld C.A."/>
        </authorList>
    </citation>
    <scope>NUCLEOTIDE SEQUENCE [LARGE SCALE GENOMIC DNA]</scope>
    <source>
        <strain evidence="10">ATCC 29371 / PCC 7437</strain>
    </source>
</reference>
<dbReference type="GO" id="GO:0009252">
    <property type="term" value="P:peptidoglycan biosynthetic process"/>
    <property type="evidence" value="ECO:0007669"/>
    <property type="project" value="UniProtKB-KW"/>
</dbReference>
<dbReference type="PANTHER" id="PTHR47019:SF1">
    <property type="entry name" value="LIPID II FLIPPASE MURJ"/>
    <property type="match status" value="1"/>
</dbReference>
<feature type="transmembrane region" description="Helical" evidence="8">
    <location>
        <begin position="177"/>
        <end position="197"/>
    </location>
</feature>
<dbReference type="eggNOG" id="COG0728">
    <property type="taxonomic scope" value="Bacteria"/>
</dbReference>
<dbReference type="KEGG" id="scs:Sta7437_4160"/>
<evidence type="ECO:0000313" key="10">
    <source>
        <dbReference type="Proteomes" id="UP000010473"/>
    </source>
</evidence>
<name>K9Y119_STAC7</name>
<evidence type="ECO:0000256" key="6">
    <source>
        <dbReference type="ARBA" id="ARBA00022989"/>
    </source>
</evidence>
<dbReference type="GO" id="GO:0005886">
    <property type="term" value="C:plasma membrane"/>
    <property type="evidence" value="ECO:0007669"/>
    <property type="project" value="UniProtKB-SubCell"/>
</dbReference>
<evidence type="ECO:0000256" key="4">
    <source>
        <dbReference type="ARBA" id="ARBA00022960"/>
    </source>
</evidence>
<evidence type="ECO:0000256" key="2">
    <source>
        <dbReference type="ARBA" id="ARBA00022475"/>
    </source>
</evidence>
<feature type="transmembrane region" description="Helical" evidence="8">
    <location>
        <begin position="399"/>
        <end position="421"/>
    </location>
</feature>
<accession>K9Y119</accession>